<sequence>MTVDDRRDSFVTRLPPHPSSVRRARMLVRQGLAAAGREELSDAAELAVSEVVTNALVHAGTSIDVAVRVVSGGVRVEVRDGSRHAPAPRRYAPTAGTGRGLMLLEEMVDTWGVVAQERGKTVWFQLDSHGEQAGDVAPEQAGGSAPRPPGTEAVQLFAFPLLLHHAWHQHAESLLREYLLASLDPEGGPGAAAEGPDPIQVHADASEALAVLSEHVPRPDVGDDPGSVMSTAMEPDVSCPLVSLPVQRGAAAHFETLDRALDQALLMADDGLLLTAPTQPEVRMLRRWICAQVRTQLAGGEAEPFSVADQAPPEARHPLVFDTAAVDGSADPVVAADDANRIVAVSDPALEILGYDDRSELVGLRLVAIIPDRYRQAHLAGFTLHFLTGRAPLLGATVAVPVRRRDGSERPVELTLTSHRAPHGRTVFLGDLRPAQ</sequence>
<dbReference type="InterPro" id="IPR035965">
    <property type="entry name" value="PAS-like_dom_sf"/>
</dbReference>
<dbReference type="InterPro" id="IPR000014">
    <property type="entry name" value="PAS"/>
</dbReference>
<proteinExistence type="predicted"/>
<feature type="domain" description="PAS fold" evidence="2">
    <location>
        <begin position="324"/>
        <end position="430"/>
    </location>
</feature>
<dbReference type="PANTHER" id="PTHR35526:SF3">
    <property type="entry name" value="ANTI-SIGMA-F FACTOR RSBW"/>
    <property type="match status" value="1"/>
</dbReference>
<dbReference type="Pfam" id="PF00989">
    <property type="entry name" value="PAS"/>
    <property type="match status" value="1"/>
</dbReference>
<keyword evidence="1" id="KW-0418">Kinase</keyword>
<dbReference type="CDD" id="cd16936">
    <property type="entry name" value="HATPase_RsbW-like"/>
    <property type="match status" value="1"/>
</dbReference>
<dbReference type="NCBIfam" id="TIGR00229">
    <property type="entry name" value="sensory_box"/>
    <property type="match status" value="1"/>
</dbReference>
<protein>
    <submittedName>
        <fullName evidence="4">PAS domain S-box protein</fullName>
    </submittedName>
</protein>
<dbReference type="CDD" id="cd00130">
    <property type="entry name" value="PAS"/>
    <property type="match status" value="1"/>
</dbReference>
<dbReference type="InterPro" id="IPR013767">
    <property type="entry name" value="PAS_fold"/>
</dbReference>
<evidence type="ECO:0000313" key="4">
    <source>
        <dbReference type="EMBL" id="MBY9074646.1"/>
    </source>
</evidence>
<dbReference type="Gene3D" id="3.30.565.10">
    <property type="entry name" value="Histidine kinase-like ATPase, C-terminal domain"/>
    <property type="match status" value="1"/>
</dbReference>
<keyword evidence="5" id="KW-1185">Reference proteome</keyword>
<evidence type="ECO:0000259" key="3">
    <source>
        <dbReference type="Pfam" id="PF13581"/>
    </source>
</evidence>
<keyword evidence="1" id="KW-0723">Serine/threonine-protein kinase</keyword>
<dbReference type="PANTHER" id="PTHR35526">
    <property type="entry name" value="ANTI-SIGMA-F FACTOR RSBW-RELATED"/>
    <property type="match status" value="1"/>
</dbReference>
<dbReference type="InterPro" id="IPR036890">
    <property type="entry name" value="HATPase_C_sf"/>
</dbReference>
<gene>
    <name evidence="4" type="ORF">K1X13_07415</name>
</gene>
<dbReference type="SUPFAM" id="SSF55785">
    <property type="entry name" value="PYP-like sensor domain (PAS domain)"/>
    <property type="match status" value="1"/>
</dbReference>
<evidence type="ECO:0000256" key="1">
    <source>
        <dbReference type="ARBA" id="ARBA00022527"/>
    </source>
</evidence>
<dbReference type="Proteomes" id="UP000754710">
    <property type="component" value="Unassembled WGS sequence"/>
</dbReference>
<reference evidence="4 5" key="1">
    <citation type="submission" date="2021-08" db="EMBL/GenBank/DDBJ databases">
        <title>Nocardioides bacterium WL0053 sp. nov., isolated from the sediment.</title>
        <authorList>
            <person name="Wang L."/>
            <person name="Zhang D."/>
            <person name="Zhang A."/>
        </authorList>
    </citation>
    <scope>NUCLEOTIDE SEQUENCE [LARGE SCALE GENOMIC DNA]</scope>
    <source>
        <strain evidence="4 5">WL0053</strain>
    </source>
</reference>
<dbReference type="SUPFAM" id="SSF55874">
    <property type="entry name" value="ATPase domain of HSP90 chaperone/DNA topoisomerase II/histidine kinase"/>
    <property type="match status" value="1"/>
</dbReference>
<organism evidence="4 5">
    <name type="scientific">Nocardioides jiangsuensis</name>
    <dbReference type="NCBI Taxonomy" id="2866161"/>
    <lineage>
        <taxon>Bacteria</taxon>
        <taxon>Bacillati</taxon>
        <taxon>Actinomycetota</taxon>
        <taxon>Actinomycetes</taxon>
        <taxon>Propionibacteriales</taxon>
        <taxon>Nocardioidaceae</taxon>
        <taxon>Nocardioides</taxon>
    </lineage>
</organism>
<dbReference type="EMBL" id="JAIEZQ010000001">
    <property type="protein sequence ID" value="MBY9074646.1"/>
    <property type="molecule type" value="Genomic_DNA"/>
</dbReference>
<dbReference type="InterPro" id="IPR050267">
    <property type="entry name" value="Anti-sigma-factor_SerPK"/>
</dbReference>
<dbReference type="InterPro" id="IPR003594">
    <property type="entry name" value="HATPase_dom"/>
</dbReference>
<evidence type="ECO:0000259" key="2">
    <source>
        <dbReference type="Pfam" id="PF00989"/>
    </source>
</evidence>
<accession>A0ABS7RHZ8</accession>
<comment type="caution">
    <text evidence="4">The sequence shown here is derived from an EMBL/GenBank/DDBJ whole genome shotgun (WGS) entry which is preliminary data.</text>
</comment>
<keyword evidence="1" id="KW-0808">Transferase</keyword>
<dbReference type="Gene3D" id="3.30.450.20">
    <property type="entry name" value="PAS domain"/>
    <property type="match status" value="1"/>
</dbReference>
<dbReference type="RefSeq" id="WP_221024293.1">
    <property type="nucleotide sequence ID" value="NZ_JAIEZQ010000001.1"/>
</dbReference>
<dbReference type="Pfam" id="PF13581">
    <property type="entry name" value="HATPase_c_2"/>
    <property type="match status" value="1"/>
</dbReference>
<feature type="domain" description="Histidine kinase/HSP90-like ATPase" evidence="3">
    <location>
        <begin position="15"/>
        <end position="125"/>
    </location>
</feature>
<name>A0ABS7RHZ8_9ACTN</name>
<evidence type="ECO:0000313" key="5">
    <source>
        <dbReference type="Proteomes" id="UP000754710"/>
    </source>
</evidence>